<dbReference type="EC" id="2.7.13.3" evidence="2"/>
<comment type="catalytic activity">
    <reaction evidence="1">
        <text>ATP + protein L-histidine = ADP + protein N-phospho-L-histidine.</text>
        <dbReference type="EC" id="2.7.13.3"/>
    </reaction>
</comment>
<keyword evidence="10" id="KW-1185">Reference proteome</keyword>
<dbReference type="GO" id="GO:0005524">
    <property type="term" value="F:ATP binding"/>
    <property type="evidence" value="ECO:0007669"/>
    <property type="project" value="UniProtKB-KW"/>
</dbReference>
<dbReference type="EMBL" id="QUMO01000001">
    <property type="protein sequence ID" value="REF88804.1"/>
    <property type="molecule type" value="Genomic_DNA"/>
</dbReference>
<dbReference type="PRINTS" id="PR00344">
    <property type="entry name" value="BCTRLSENSOR"/>
</dbReference>
<keyword evidence="3" id="KW-0808">Transferase</keyword>
<dbReference type="SUPFAM" id="SSF55874">
    <property type="entry name" value="ATPase domain of HSP90 chaperone/DNA topoisomerase II/histidine kinase"/>
    <property type="match status" value="1"/>
</dbReference>
<dbReference type="CDD" id="cd00075">
    <property type="entry name" value="HATPase"/>
    <property type="match status" value="1"/>
</dbReference>
<dbReference type="InterPro" id="IPR005467">
    <property type="entry name" value="His_kinase_dom"/>
</dbReference>
<dbReference type="Pfam" id="PF02518">
    <property type="entry name" value="HATPase_c"/>
    <property type="match status" value="1"/>
</dbReference>
<feature type="transmembrane region" description="Helical" evidence="7">
    <location>
        <begin position="36"/>
        <end position="57"/>
    </location>
</feature>
<keyword evidence="7" id="KW-0472">Membrane</keyword>
<evidence type="ECO:0000256" key="5">
    <source>
        <dbReference type="ARBA" id="ARBA00022777"/>
    </source>
</evidence>
<dbReference type="InterPro" id="IPR036890">
    <property type="entry name" value="HATPase_C_sf"/>
</dbReference>
<dbReference type="InterPro" id="IPR003594">
    <property type="entry name" value="HATPase_dom"/>
</dbReference>
<dbReference type="Proteomes" id="UP000256900">
    <property type="component" value="Unassembled WGS sequence"/>
</dbReference>
<dbReference type="OrthoDB" id="9784218at2"/>
<dbReference type="SMART" id="SM00387">
    <property type="entry name" value="HATPase_c"/>
    <property type="match status" value="1"/>
</dbReference>
<organism evidence="9 10">
    <name type="scientific">Methylovirgula ligni</name>
    <dbReference type="NCBI Taxonomy" id="569860"/>
    <lineage>
        <taxon>Bacteria</taxon>
        <taxon>Pseudomonadati</taxon>
        <taxon>Pseudomonadota</taxon>
        <taxon>Alphaproteobacteria</taxon>
        <taxon>Hyphomicrobiales</taxon>
        <taxon>Beijerinckiaceae</taxon>
        <taxon>Methylovirgula</taxon>
    </lineage>
</organism>
<evidence type="ECO:0000256" key="1">
    <source>
        <dbReference type="ARBA" id="ARBA00000085"/>
    </source>
</evidence>
<evidence type="ECO:0000259" key="8">
    <source>
        <dbReference type="PROSITE" id="PS50109"/>
    </source>
</evidence>
<dbReference type="RefSeq" id="WP_115834664.1">
    <property type="nucleotide sequence ID" value="NZ_CP025086.1"/>
</dbReference>
<evidence type="ECO:0000256" key="2">
    <source>
        <dbReference type="ARBA" id="ARBA00012438"/>
    </source>
</evidence>
<evidence type="ECO:0000256" key="4">
    <source>
        <dbReference type="ARBA" id="ARBA00022741"/>
    </source>
</evidence>
<keyword evidence="7" id="KW-0812">Transmembrane</keyword>
<comment type="caution">
    <text evidence="9">The sequence shown here is derived from an EMBL/GenBank/DDBJ whole genome shotgun (WGS) entry which is preliminary data.</text>
</comment>
<evidence type="ECO:0000313" key="10">
    <source>
        <dbReference type="Proteomes" id="UP000256900"/>
    </source>
</evidence>
<dbReference type="PANTHER" id="PTHR44936">
    <property type="entry name" value="SENSOR PROTEIN CREC"/>
    <property type="match status" value="1"/>
</dbReference>
<evidence type="ECO:0000313" key="9">
    <source>
        <dbReference type="EMBL" id="REF88804.1"/>
    </source>
</evidence>
<protein>
    <recommendedName>
        <fullName evidence="2">histidine kinase</fullName>
        <ecNumber evidence="2">2.7.13.3</ecNumber>
    </recommendedName>
</protein>
<evidence type="ECO:0000256" key="3">
    <source>
        <dbReference type="ARBA" id="ARBA00022679"/>
    </source>
</evidence>
<dbReference type="InterPro" id="IPR050980">
    <property type="entry name" value="2C_sensor_his_kinase"/>
</dbReference>
<dbReference type="AlphaFoldDB" id="A0A3D9Z0U6"/>
<reference evidence="9 10" key="1">
    <citation type="submission" date="2018-08" db="EMBL/GenBank/DDBJ databases">
        <title>Genomic Encyclopedia of Type Strains, Phase IV (KMG-IV): sequencing the most valuable type-strain genomes for metagenomic binning, comparative biology and taxonomic classification.</title>
        <authorList>
            <person name="Goeker M."/>
        </authorList>
    </citation>
    <scope>NUCLEOTIDE SEQUENCE [LARGE SCALE GENOMIC DNA]</scope>
    <source>
        <strain evidence="9 10">BW863</strain>
    </source>
</reference>
<sequence>MRDFITIKQQSDPDDRQAEQQGLHGHRPRFGLATRVVLVVAAFIMATEFIIYVPIVVNYRDNWLRNRLAAAYTATLVLEAGPRAMVSPQLSRELLDSVGARIIVLQTHGTRRILAATSLPPAVDEFYDLRHPTFPQALASTWRTYFAKDDRVVTVLGAAPMGDEAIEVTMDEGPVKEALHIVAVRVLTISLTISALVAALAVGVLNFMVLRPMRRLTNNITEFGADPENASRIIVPSGHTDEIGRAEEALATMQDTLVRELTQKKHLAALGLAVAKINHDLRNMLASAQLLSDRLANVTDPLAQRLAPKLVATLDRAIRFCQATLTYGRATDEAPKPRLVDLRPVVAEAAEAVCLSGGRVMILNKVSDGFILWADPEHLFRVMMNLLRNGVEALDRAGPSGGQPAQIIVSASAWEEFAILEIADTGPGVPPSVRAQLFTPFSSSSRPGGSGLGLAIAADLVRAHGGSIELMPETDENIGARFRITLPQRRTGAA</sequence>
<dbReference type="Gene3D" id="1.10.287.130">
    <property type="match status" value="1"/>
</dbReference>
<keyword evidence="6" id="KW-0067">ATP-binding</keyword>
<gene>
    <name evidence="9" type="ORF">DES32_0011</name>
</gene>
<keyword evidence="5 9" id="KW-0418">Kinase</keyword>
<accession>A0A3D9Z0U6</accession>
<keyword evidence="7" id="KW-1133">Transmembrane helix</keyword>
<dbReference type="PROSITE" id="PS50109">
    <property type="entry name" value="HIS_KIN"/>
    <property type="match status" value="1"/>
</dbReference>
<feature type="transmembrane region" description="Helical" evidence="7">
    <location>
        <begin position="178"/>
        <end position="205"/>
    </location>
</feature>
<feature type="domain" description="Histidine kinase" evidence="8">
    <location>
        <begin position="276"/>
        <end position="490"/>
    </location>
</feature>
<name>A0A3D9Z0U6_9HYPH</name>
<proteinExistence type="predicted"/>
<keyword evidence="4" id="KW-0547">Nucleotide-binding</keyword>
<dbReference type="GO" id="GO:0004673">
    <property type="term" value="F:protein histidine kinase activity"/>
    <property type="evidence" value="ECO:0007669"/>
    <property type="project" value="UniProtKB-EC"/>
</dbReference>
<dbReference type="PANTHER" id="PTHR44936:SF10">
    <property type="entry name" value="SENSOR PROTEIN RSTB"/>
    <property type="match status" value="1"/>
</dbReference>
<evidence type="ECO:0000256" key="7">
    <source>
        <dbReference type="SAM" id="Phobius"/>
    </source>
</evidence>
<evidence type="ECO:0000256" key="6">
    <source>
        <dbReference type="ARBA" id="ARBA00022840"/>
    </source>
</evidence>
<dbReference type="InterPro" id="IPR004358">
    <property type="entry name" value="Sig_transdc_His_kin-like_C"/>
</dbReference>
<dbReference type="Gene3D" id="3.30.565.10">
    <property type="entry name" value="Histidine kinase-like ATPase, C-terminal domain"/>
    <property type="match status" value="1"/>
</dbReference>